<dbReference type="InterPro" id="IPR050550">
    <property type="entry name" value="SEC23_SEC24_subfamily"/>
</dbReference>
<evidence type="ECO:0000313" key="2">
    <source>
        <dbReference type="EMBL" id="CAD9978786.1"/>
    </source>
</evidence>
<feature type="domain" description="Sec23/Sec24 helical" evidence="1">
    <location>
        <begin position="2"/>
        <end position="86"/>
    </location>
</feature>
<sequence length="290" mass="33054">MTLLMREHVHRMLKPQPNASEDDKELTRLNTRDAIFHKCLLILASYRQYTSAMSAPMSQLVLPEKLELLPMFCMSLMKSPMLRPGVAHRLGESPVPVITPTGDERAFFTWHAAHCHPAVAFLLVHPALYSLNRNDGDDRIGEWNPSPGPSDENAGFVRMPTSEVVSMASLQNDGVYFVDNGLSVRFVVEKDAPDLYRRDWNDIVTENPKVANILWQIRTFCSTQQGEESDIRPTFAPIKRVLLQDGRHGKNQLELMSLMIDDPVGGEKNSREFMMQMHQKIRERLEATKK</sequence>
<name>A0A7S3DTF1_9STRA</name>
<dbReference type="GO" id="GO:0006886">
    <property type="term" value="P:intracellular protein transport"/>
    <property type="evidence" value="ECO:0007669"/>
    <property type="project" value="InterPro"/>
</dbReference>
<dbReference type="GO" id="GO:0000149">
    <property type="term" value="F:SNARE binding"/>
    <property type="evidence" value="ECO:0007669"/>
    <property type="project" value="TreeGrafter"/>
</dbReference>
<dbReference type="EMBL" id="HBHT01027641">
    <property type="protein sequence ID" value="CAD9978786.1"/>
    <property type="molecule type" value="Transcribed_RNA"/>
</dbReference>
<dbReference type="GO" id="GO:0008270">
    <property type="term" value="F:zinc ion binding"/>
    <property type="evidence" value="ECO:0007669"/>
    <property type="project" value="TreeGrafter"/>
</dbReference>
<dbReference type="InterPro" id="IPR006900">
    <property type="entry name" value="Sec23/24_helical_dom"/>
</dbReference>
<gene>
    <name evidence="2" type="ORF">APAL1065_LOCUS18569</name>
</gene>
<accession>A0A7S3DTF1</accession>
<dbReference type="InterPro" id="IPR036180">
    <property type="entry name" value="Gelsolin-like_dom_sf"/>
</dbReference>
<dbReference type="SUPFAM" id="SSF81811">
    <property type="entry name" value="Helical domain of Sec23/24"/>
    <property type="match status" value="1"/>
</dbReference>
<dbReference type="PANTHER" id="PTHR13803">
    <property type="entry name" value="SEC24-RELATED PROTEIN"/>
    <property type="match status" value="1"/>
</dbReference>
<dbReference type="Pfam" id="PF04815">
    <property type="entry name" value="Sec23_helical"/>
    <property type="match status" value="1"/>
</dbReference>
<dbReference type="GO" id="GO:0070971">
    <property type="term" value="C:endoplasmic reticulum exit site"/>
    <property type="evidence" value="ECO:0007669"/>
    <property type="project" value="TreeGrafter"/>
</dbReference>
<dbReference type="GO" id="GO:0030127">
    <property type="term" value="C:COPII vesicle coat"/>
    <property type="evidence" value="ECO:0007669"/>
    <property type="project" value="InterPro"/>
</dbReference>
<dbReference type="AlphaFoldDB" id="A0A7S3DTF1"/>
<evidence type="ECO:0000259" key="1">
    <source>
        <dbReference type="Pfam" id="PF04815"/>
    </source>
</evidence>
<protein>
    <recommendedName>
        <fullName evidence="1">Sec23/Sec24 helical domain-containing protein</fullName>
    </recommendedName>
</protein>
<dbReference type="SUPFAM" id="SSF82754">
    <property type="entry name" value="C-terminal, gelsolin-like domain of Sec23/24"/>
    <property type="match status" value="1"/>
</dbReference>
<reference evidence="2" key="1">
    <citation type="submission" date="2021-01" db="EMBL/GenBank/DDBJ databases">
        <authorList>
            <person name="Corre E."/>
            <person name="Pelletier E."/>
            <person name="Niang G."/>
            <person name="Scheremetjew M."/>
            <person name="Finn R."/>
            <person name="Kale V."/>
            <person name="Holt S."/>
            <person name="Cochrane G."/>
            <person name="Meng A."/>
            <person name="Brown T."/>
            <person name="Cohen L."/>
        </authorList>
    </citation>
    <scope>NUCLEOTIDE SEQUENCE</scope>
    <source>
        <strain evidence="2">CCMP125</strain>
    </source>
</reference>
<proteinExistence type="predicted"/>
<organism evidence="2">
    <name type="scientific">Entomoneis paludosa</name>
    <dbReference type="NCBI Taxonomy" id="265537"/>
    <lineage>
        <taxon>Eukaryota</taxon>
        <taxon>Sar</taxon>
        <taxon>Stramenopiles</taxon>
        <taxon>Ochrophyta</taxon>
        <taxon>Bacillariophyta</taxon>
        <taxon>Bacillariophyceae</taxon>
        <taxon>Bacillariophycidae</taxon>
        <taxon>Entomoneidaceae</taxon>
        <taxon>Entomoneis</taxon>
    </lineage>
</organism>
<dbReference type="GO" id="GO:0090110">
    <property type="term" value="P:COPII-coated vesicle cargo loading"/>
    <property type="evidence" value="ECO:0007669"/>
    <property type="project" value="TreeGrafter"/>
</dbReference>
<dbReference type="Gene3D" id="1.20.120.730">
    <property type="entry name" value="Sec23/Sec24 helical domain"/>
    <property type="match status" value="1"/>
</dbReference>
<dbReference type="InterPro" id="IPR036175">
    <property type="entry name" value="Sec23/24_helical_dom_sf"/>
</dbReference>
<dbReference type="PANTHER" id="PTHR13803:SF4">
    <property type="entry name" value="SECRETORY 24CD, ISOFORM C"/>
    <property type="match status" value="1"/>
</dbReference>